<keyword evidence="2" id="KW-0238">DNA-binding</keyword>
<dbReference type="InterPro" id="IPR001387">
    <property type="entry name" value="Cro/C1-type_HTH"/>
</dbReference>
<dbReference type="EMBL" id="JWIC01000008">
    <property type="protein sequence ID" value="KID55551.1"/>
    <property type="molecule type" value="Genomic_DNA"/>
</dbReference>
<comment type="caution">
    <text evidence="2">The sequence shown here is derived from an EMBL/GenBank/DDBJ whole genome shotgun (WGS) entry which is preliminary data.</text>
</comment>
<dbReference type="OrthoDB" id="6314593at2"/>
<organism evidence="2 3">
    <name type="scientific">Pseudoalteromonas luteoviolacea</name>
    <dbReference type="NCBI Taxonomy" id="43657"/>
    <lineage>
        <taxon>Bacteria</taxon>
        <taxon>Pseudomonadati</taxon>
        <taxon>Pseudomonadota</taxon>
        <taxon>Gammaproteobacteria</taxon>
        <taxon>Alteromonadales</taxon>
        <taxon>Pseudoalteromonadaceae</taxon>
        <taxon>Pseudoalteromonas</taxon>
    </lineage>
</organism>
<gene>
    <name evidence="2" type="ORF">JF50_20305</name>
</gene>
<evidence type="ECO:0000313" key="3">
    <source>
        <dbReference type="Proteomes" id="UP000031327"/>
    </source>
</evidence>
<dbReference type="InterPro" id="IPR010982">
    <property type="entry name" value="Lambda_DNA-bd_dom_sf"/>
</dbReference>
<evidence type="ECO:0000313" key="2">
    <source>
        <dbReference type="EMBL" id="KID55551.1"/>
    </source>
</evidence>
<reference evidence="2 3" key="1">
    <citation type="submission" date="2014-12" db="EMBL/GenBank/DDBJ databases">
        <title>Draft Genome Sequence of Pseudoalteromonas luteoviolacea HI1.</title>
        <authorList>
            <person name="Asahina A.Y."/>
            <person name="Hadfield M.G."/>
        </authorList>
    </citation>
    <scope>NUCLEOTIDE SEQUENCE [LARGE SCALE GENOMIC DNA]</scope>
    <source>
        <strain evidence="2 3">HI1</strain>
    </source>
</reference>
<name>A0A0C1Q4R0_9GAMM</name>
<dbReference type="Proteomes" id="UP000031327">
    <property type="component" value="Unassembled WGS sequence"/>
</dbReference>
<dbReference type="PROSITE" id="PS50943">
    <property type="entry name" value="HTH_CROC1"/>
    <property type="match status" value="1"/>
</dbReference>
<evidence type="ECO:0000259" key="1">
    <source>
        <dbReference type="PROSITE" id="PS50943"/>
    </source>
</evidence>
<dbReference type="AlphaFoldDB" id="A0A0C1Q4R0"/>
<dbReference type="CDD" id="cd00093">
    <property type="entry name" value="HTH_XRE"/>
    <property type="match status" value="1"/>
</dbReference>
<dbReference type="Gene3D" id="1.10.260.40">
    <property type="entry name" value="lambda repressor-like DNA-binding domains"/>
    <property type="match status" value="1"/>
</dbReference>
<dbReference type="Pfam" id="PF13560">
    <property type="entry name" value="HTH_31"/>
    <property type="match status" value="1"/>
</dbReference>
<accession>A0A0C1Q4R0</accession>
<feature type="domain" description="HTH cro/C1-type" evidence="1">
    <location>
        <begin position="23"/>
        <end position="66"/>
    </location>
</feature>
<protein>
    <submittedName>
        <fullName evidence="2">DNA-binding protein</fullName>
    </submittedName>
</protein>
<dbReference type="RefSeq" id="WP_039611205.1">
    <property type="nucleotide sequence ID" value="NZ_JWIC01000008.1"/>
</dbReference>
<dbReference type="SMART" id="SM00530">
    <property type="entry name" value="HTH_XRE"/>
    <property type="match status" value="1"/>
</dbReference>
<sequence length="92" mass="10616">MKNNVIRRKVKVNSLMSEVQYNLRRLRKRNNLTQTQLGAKLSVDQATISNFETGRTVMTVAQLYEIYLIFGDEFNCPFIKYTGKDSQVIPGI</sequence>
<dbReference type="SUPFAM" id="SSF47413">
    <property type="entry name" value="lambda repressor-like DNA-binding domains"/>
    <property type="match status" value="1"/>
</dbReference>
<dbReference type="GO" id="GO:0003677">
    <property type="term" value="F:DNA binding"/>
    <property type="evidence" value="ECO:0007669"/>
    <property type="project" value="UniProtKB-KW"/>
</dbReference>
<proteinExistence type="predicted"/>